<organism evidence="1 2">
    <name type="scientific">Roseovarius aestuarii</name>
    <dbReference type="NCBI Taxonomy" id="475083"/>
    <lineage>
        <taxon>Bacteria</taxon>
        <taxon>Pseudomonadati</taxon>
        <taxon>Pseudomonadota</taxon>
        <taxon>Alphaproteobacteria</taxon>
        <taxon>Rhodobacterales</taxon>
        <taxon>Roseobacteraceae</taxon>
        <taxon>Roseovarius</taxon>
    </lineage>
</organism>
<dbReference type="EMBL" id="FWXB01000002">
    <property type="protein sequence ID" value="SMC10964.1"/>
    <property type="molecule type" value="Genomic_DNA"/>
</dbReference>
<name>A0A1X7BN39_9RHOB</name>
<dbReference type="PANTHER" id="PTHR33835">
    <property type="entry name" value="YALI0C07656P"/>
    <property type="match status" value="1"/>
</dbReference>
<dbReference type="InterPro" id="IPR025638">
    <property type="entry name" value="DUF4336"/>
</dbReference>
<evidence type="ECO:0000313" key="2">
    <source>
        <dbReference type="Proteomes" id="UP000193224"/>
    </source>
</evidence>
<dbReference type="SUPFAM" id="SSF56281">
    <property type="entry name" value="Metallo-hydrolase/oxidoreductase"/>
    <property type="match status" value="1"/>
</dbReference>
<evidence type="ECO:0000313" key="1">
    <source>
        <dbReference type="EMBL" id="SMC10964.1"/>
    </source>
</evidence>
<dbReference type="Proteomes" id="UP000193224">
    <property type="component" value="Unassembled WGS sequence"/>
</dbReference>
<dbReference type="Pfam" id="PF14234">
    <property type="entry name" value="DUF4336"/>
    <property type="match status" value="1"/>
</dbReference>
<proteinExistence type="predicted"/>
<evidence type="ECO:0008006" key="3">
    <source>
        <dbReference type="Google" id="ProtNLM"/>
    </source>
</evidence>
<dbReference type="RefSeq" id="WP_223412874.1">
    <property type="nucleotide sequence ID" value="NZ_FWXB01000002.1"/>
</dbReference>
<dbReference type="AlphaFoldDB" id="A0A1X7BN39"/>
<accession>A0A1X7BN39</accession>
<sequence length="249" mass="27841">MTTYPPLGTLKPVAERIWVVDGPAVTCRRMPISTRATVVQLSGGDLWVHSPTGLSDGLKDELAALGPVAYLVAPNWDHNLFLEDWRAAYPQAQVWAVSGEGARGPGVDFDHALGARTPWMSEVAHLIVGGSRKYREAVFCHRPSATLIVADLIQNFDTARLPAWMRPLIWLAGTDDSDGKMPYLMRRRYDGAELGKSIEHIINWAPRRLILSHGDWFESGAVRELERAFKKILHARQWGRAIDEIDRKG</sequence>
<dbReference type="PANTHER" id="PTHR33835:SF1">
    <property type="entry name" value="METALLO-BETA-LACTAMASE DOMAIN-CONTAINING PROTEIN"/>
    <property type="match status" value="1"/>
</dbReference>
<gene>
    <name evidence="1" type="ORF">ROA7745_00772</name>
</gene>
<reference evidence="1 2" key="1">
    <citation type="submission" date="2017-03" db="EMBL/GenBank/DDBJ databases">
        <authorList>
            <person name="Afonso C.L."/>
            <person name="Miller P.J."/>
            <person name="Scott M.A."/>
            <person name="Spackman E."/>
            <person name="Goraichik I."/>
            <person name="Dimitrov K.M."/>
            <person name="Suarez D.L."/>
            <person name="Swayne D.E."/>
        </authorList>
    </citation>
    <scope>NUCLEOTIDE SEQUENCE [LARGE SCALE GENOMIC DNA]</scope>
    <source>
        <strain evidence="1 2">CECT 7745</strain>
    </source>
</reference>
<keyword evidence="2" id="KW-1185">Reference proteome</keyword>
<protein>
    <recommendedName>
        <fullName evidence="3">DUF4336 domain-containing protein</fullName>
    </recommendedName>
</protein>
<dbReference type="InterPro" id="IPR036866">
    <property type="entry name" value="RibonucZ/Hydroxyglut_hydro"/>
</dbReference>